<evidence type="ECO:0000313" key="3">
    <source>
        <dbReference type="Proteomes" id="UP000306855"/>
    </source>
</evidence>
<dbReference type="RefSeq" id="WP_135941820.1">
    <property type="nucleotide sequence ID" value="NZ_JAPRAM010000008.1"/>
</dbReference>
<feature type="region of interest" description="Disordered" evidence="1">
    <location>
        <begin position="248"/>
        <end position="296"/>
    </location>
</feature>
<evidence type="ECO:0000313" key="2">
    <source>
        <dbReference type="EMBL" id="TGY57108.1"/>
    </source>
</evidence>
<sequence>MSKKRKGLALMLGLLLLVVGLAGCGSKEINGMKAYKSEITSMKVQSNNLVKIEGTTSAPDGSAMIIADSKKHGLLASGSETEFTVPKAKNGKFDLYILPYQFVDYKKGSTIKLFVAGIESGKLSKKDISEPTSKVKKLYKALPDNFEASDQKVDFDAKYNALKYFLGNEVEIHKSSSNLYTILPKEDTELGDQVTEAIYGDLTNWEDVTRKIMVSSGLAKATIVLLNPENPSLKIYTAKNAEETYDAVTEAFGDSEEADTDEDSDTSDDTTDDPSEETTSDEETSEEADIDEEVTE</sequence>
<name>A0A4S2ELR9_9LACO</name>
<organism evidence="2 3">
    <name type="scientific">Ligilactobacillus murinus</name>
    <dbReference type="NCBI Taxonomy" id="1622"/>
    <lineage>
        <taxon>Bacteria</taxon>
        <taxon>Bacillati</taxon>
        <taxon>Bacillota</taxon>
        <taxon>Bacilli</taxon>
        <taxon>Lactobacillales</taxon>
        <taxon>Lactobacillaceae</taxon>
        <taxon>Ligilactobacillus</taxon>
    </lineage>
</organism>
<evidence type="ECO:0008006" key="4">
    <source>
        <dbReference type="Google" id="ProtNLM"/>
    </source>
</evidence>
<dbReference type="Proteomes" id="UP000306855">
    <property type="component" value="Unassembled WGS sequence"/>
</dbReference>
<dbReference type="AlphaFoldDB" id="A0A4S2ELR9"/>
<comment type="caution">
    <text evidence="2">The sequence shown here is derived from an EMBL/GenBank/DDBJ whole genome shotgun (WGS) entry which is preliminary data.</text>
</comment>
<dbReference type="EMBL" id="SRYK01000003">
    <property type="protein sequence ID" value="TGY57108.1"/>
    <property type="molecule type" value="Genomic_DNA"/>
</dbReference>
<protein>
    <recommendedName>
        <fullName evidence="4">Lipoprotein</fullName>
    </recommendedName>
</protein>
<dbReference type="PROSITE" id="PS51257">
    <property type="entry name" value="PROKAR_LIPOPROTEIN"/>
    <property type="match status" value="1"/>
</dbReference>
<reference evidence="2 3" key="1">
    <citation type="submission" date="2019-04" db="EMBL/GenBank/DDBJ databases">
        <title>Microbes associate with the intestines of laboratory mice.</title>
        <authorList>
            <person name="Navarre W."/>
            <person name="Wong E."/>
            <person name="Huang K."/>
            <person name="Tropini C."/>
            <person name="Ng K."/>
            <person name="Yu B."/>
        </authorList>
    </citation>
    <scope>NUCLEOTIDE SEQUENCE [LARGE SCALE GENOMIC DNA]</scope>
    <source>
        <strain evidence="2 3">NM26_J9</strain>
    </source>
</reference>
<proteinExistence type="predicted"/>
<gene>
    <name evidence="2" type="ORF">E5340_01395</name>
</gene>
<evidence type="ECO:0000256" key="1">
    <source>
        <dbReference type="SAM" id="MobiDB-lite"/>
    </source>
</evidence>
<accession>A0A4S2ELR9</accession>
<feature type="compositionally biased region" description="Acidic residues" evidence="1">
    <location>
        <begin position="253"/>
        <end position="296"/>
    </location>
</feature>